<feature type="transmembrane region" description="Helical" evidence="1">
    <location>
        <begin position="217"/>
        <end position="239"/>
    </location>
</feature>
<evidence type="ECO:0000313" key="2">
    <source>
        <dbReference type="EMBL" id="KHN28707.1"/>
    </source>
</evidence>
<sequence>MAASALPLTSPFHFTKPHNIISPLNAHPLILIQKGKKSLKSNLSFSSLNASSLLRPPFAIAPSTLTQTRASSSSDECFDPADEAQRLLLSEEKPVKFAFWVIFWASLSLAWFAVSRDANAAVESSIKASGFSLNIANWLRKFGLPDWVGVFTLATLPVLEFRGAIPVGYWMQLNPVTLTVLSILGNMVPVPFILLYLKKFFGVVFAGLLVNLLVNLGLKYAIITGIILFFVSTFMWSILRNLKKGLSSSN</sequence>
<dbReference type="EMBL" id="KN652558">
    <property type="protein sequence ID" value="KHN28707.1"/>
    <property type="molecule type" value="Genomic_DNA"/>
</dbReference>
<keyword evidence="1" id="KW-0472">Membrane</keyword>
<feature type="transmembrane region" description="Helical" evidence="1">
    <location>
        <begin position="147"/>
        <end position="165"/>
    </location>
</feature>
<keyword evidence="1" id="KW-1133">Transmembrane helix</keyword>
<name>A0A0B2RAD7_GLYSO</name>
<accession>A0A0B2RAD7</accession>
<dbReference type="Pfam" id="PF06695">
    <property type="entry name" value="Sm_multidrug_ex"/>
    <property type="match status" value="1"/>
</dbReference>
<organism evidence="2">
    <name type="scientific">Glycine soja</name>
    <name type="common">Wild soybean</name>
    <dbReference type="NCBI Taxonomy" id="3848"/>
    <lineage>
        <taxon>Eukaryota</taxon>
        <taxon>Viridiplantae</taxon>
        <taxon>Streptophyta</taxon>
        <taxon>Embryophyta</taxon>
        <taxon>Tracheophyta</taxon>
        <taxon>Spermatophyta</taxon>
        <taxon>Magnoliopsida</taxon>
        <taxon>eudicotyledons</taxon>
        <taxon>Gunneridae</taxon>
        <taxon>Pentapetalae</taxon>
        <taxon>rosids</taxon>
        <taxon>fabids</taxon>
        <taxon>Fabales</taxon>
        <taxon>Fabaceae</taxon>
        <taxon>Papilionoideae</taxon>
        <taxon>50 kb inversion clade</taxon>
        <taxon>NPAAA clade</taxon>
        <taxon>indigoferoid/millettioid clade</taxon>
        <taxon>Phaseoleae</taxon>
        <taxon>Glycine</taxon>
        <taxon>Glycine subgen. Soja</taxon>
    </lineage>
</organism>
<dbReference type="InterPro" id="IPR009577">
    <property type="entry name" value="Sm_multidrug_ex"/>
</dbReference>
<dbReference type="Proteomes" id="UP000053555">
    <property type="component" value="Unassembled WGS sequence"/>
</dbReference>
<protein>
    <submittedName>
        <fullName evidence="2">Uncharacterized protein</fullName>
    </submittedName>
</protein>
<proteinExistence type="predicted"/>
<dbReference type="PANTHER" id="PTHR36007">
    <property type="entry name" value="TRANSPORT PROTEIN-RELATED"/>
    <property type="match status" value="1"/>
</dbReference>
<gene>
    <name evidence="2" type="ORF">glysoja_025441</name>
</gene>
<dbReference type="PANTHER" id="PTHR36007:SF2">
    <property type="entry name" value="TRANSPORT PROTEIN-RELATED"/>
    <property type="match status" value="1"/>
</dbReference>
<keyword evidence="1" id="KW-0812">Transmembrane</keyword>
<dbReference type="GO" id="GO:0009507">
    <property type="term" value="C:chloroplast"/>
    <property type="evidence" value="ECO:0007669"/>
    <property type="project" value="TreeGrafter"/>
</dbReference>
<reference evidence="2" key="1">
    <citation type="submission" date="2014-07" db="EMBL/GenBank/DDBJ databases">
        <title>Identification of a novel salt tolerance gene in wild soybean by whole-genome sequencing.</title>
        <authorList>
            <person name="Lam H.-M."/>
            <person name="Qi X."/>
            <person name="Li M.-W."/>
            <person name="Liu X."/>
            <person name="Xie M."/>
            <person name="Ni M."/>
            <person name="Xu X."/>
        </authorList>
    </citation>
    <scope>NUCLEOTIDE SEQUENCE [LARGE SCALE GENOMIC DNA]</scope>
    <source>
        <tissue evidence="2">Root</tissue>
    </source>
</reference>
<evidence type="ECO:0000256" key="1">
    <source>
        <dbReference type="SAM" id="Phobius"/>
    </source>
</evidence>
<feature type="transmembrane region" description="Helical" evidence="1">
    <location>
        <begin position="97"/>
        <end position="114"/>
    </location>
</feature>
<dbReference type="AlphaFoldDB" id="A0A0B2RAD7"/>